<keyword evidence="6" id="KW-0812">Transmembrane</keyword>
<keyword evidence="6" id="KW-1133">Transmembrane helix</keyword>
<comment type="similarity">
    <text evidence="2">Belongs to the CDIP1/LITAF family.</text>
</comment>
<dbReference type="AlphaFoldDB" id="A0A7S2S323"/>
<feature type="transmembrane region" description="Helical" evidence="6">
    <location>
        <begin position="102"/>
        <end position="120"/>
    </location>
</feature>
<evidence type="ECO:0000256" key="6">
    <source>
        <dbReference type="SAM" id="Phobius"/>
    </source>
</evidence>
<reference evidence="8" key="1">
    <citation type="submission" date="2021-01" db="EMBL/GenBank/DDBJ databases">
        <authorList>
            <person name="Corre E."/>
            <person name="Pelletier E."/>
            <person name="Niang G."/>
            <person name="Scheremetjew M."/>
            <person name="Finn R."/>
            <person name="Kale V."/>
            <person name="Holt S."/>
            <person name="Cochrane G."/>
            <person name="Meng A."/>
            <person name="Brown T."/>
            <person name="Cohen L."/>
        </authorList>
    </citation>
    <scope>NUCLEOTIDE SEQUENCE</scope>
    <source>
        <strain evidence="8">CCMP1452</strain>
    </source>
</reference>
<dbReference type="Pfam" id="PF10601">
    <property type="entry name" value="zf-LITAF-like"/>
    <property type="match status" value="1"/>
</dbReference>
<proteinExistence type="inferred from homology"/>
<dbReference type="PANTHER" id="PTHR23292:SF6">
    <property type="entry name" value="FI16602P1-RELATED"/>
    <property type="match status" value="1"/>
</dbReference>
<feature type="domain" description="LITAF" evidence="7">
    <location>
        <begin position="62"/>
        <end position="144"/>
    </location>
</feature>
<comment type="subcellular location">
    <subcellularLocation>
        <location evidence="1">Membrane</location>
        <topology evidence="1">Peripheral membrane protein</topology>
    </subcellularLocation>
</comment>
<sequence length="146" mass="15956">MTIKEDKATADHVPIVIATPDYSSATLSHSEITAPNYPVQTTPVHAVSTNAAIETQPPKAKPNPNLVHQLNNLGRSPVSIECQYCHQTNFTRTQNDVDVQTIVIALILLIVFLPLCWIPFCCSCCQGTIHTCTKCNRRVGKTPAFG</sequence>
<evidence type="ECO:0000256" key="2">
    <source>
        <dbReference type="ARBA" id="ARBA00005975"/>
    </source>
</evidence>
<evidence type="ECO:0000313" key="8">
    <source>
        <dbReference type="EMBL" id="CAD9687941.1"/>
    </source>
</evidence>
<protein>
    <recommendedName>
        <fullName evidence="7">LITAF domain-containing protein</fullName>
    </recommendedName>
</protein>
<gene>
    <name evidence="8" type="ORF">EANT1437_LOCUS11569</name>
</gene>
<dbReference type="PROSITE" id="PS51837">
    <property type="entry name" value="LITAF"/>
    <property type="match status" value="1"/>
</dbReference>
<dbReference type="InterPro" id="IPR006629">
    <property type="entry name" value="LITAF"/>
</dbReference>
<dbReference type="InterPro" id="IPR037519">
    <property type="entry name" value="LITAF_fam"/>
</dbReference>
<evidence type="ECO:0000256" key="3">
    <source>
        <dbReference type="ARBA" id="ARBA00022723"/>
    </source>
</evidence>
<evidence type="ECO:0000256" key="5">
    <source>
        <dbReference type="ARBA" id="ARBA00023136"/>
    </source>
</evidence>
<dbReference type="GO" id="GO:0008270">
    <property type="term" value="F:zinc ion binding"/>
    <property type="evidence" value="ECO:0007669"/>
    <property type="project" value="TreeGrafter"/>
</dbReference>
<dbReference type="EMBL" id="HBHI01022501">
    <property type="protein sequence ID" value="CAD9687941.1"/>
    <property type="molecule type" value="Transcribed_RNA"/>
</dbReference>
<accession>A0A7S2S323</accession>
<evidence type="ECO:0000259" key="7">
    <source>
        <dbReference type="PROSITE" id="PS51837"/>
    </source>
</evidence>
<organism evidence="8">
    <name type="scientific">Eucampia antarctica</name>
    <dbReference type="NCBI Taxonomy" id="49252"/>
    <lineage>
        <taxon>Eukaryota</taxon>
        <taxon>Sar</taxon>
        <taxon>Stramenopiles</taxon>
        <taxon>Ochrophyta</taxon>
        <taxon>Bacillariophyta</taxon>
        <taxon>Mediophyceae</taxon>
        <taxon>Biddulphiophycidae</taxon>
        <taxon>Hemiaulales</taxon>
        <taxon>Hemiaulaceae</taxon>
        <taxon>Eucampia</taxon>
    </lineage>
</organism>
<evidence type="ECO:0000256" key="1">
    <source>
        <dbReference type="ARBA" id="ARBA00004170"/>
    </source>
</evidence>
<dbReference type="GO" id="GO:0016020">
    <property type="term" value="C:membrane"/>
    <property type="evidence" value="ECO:0007669"/>
    <property type="project" value="UniProtKB-SubCell"/>
</dbReference>
<dbReference type="SMART" id="SM00714">
    <property type="entry name" value="LITAF"/>
    <property type="match status" value="1"/>
</dbReference>
<dbReference type="PANTHER" id="PTHR23292">
    <property type="entry name" value="LIPOPOLYSACCHARIDE-INDUCED TUMOR NECROSIS FACTOR-ALPHA FACTOR"/>
    <property type="match status" value="1"/>
</dbReference>
<evidence type="ECO:0000256" key="4">
    <source>
        <dbReference type="ARBA" id="ARBA00022833"/>
    </source>
</evidence>
<keyword evidence="3" id="KW-0479">Metal-binding</keyword>
<keyword evidence="4" id="KW-0862">Zinc</keyword>
<name>A0A7S2S323_9STRA</name>
<keyword evidence="5 6" id="KW-0472">Membrane</keyword>